<dbReference type="PANTHER" id="PTHR47756:SF2">
    <property type="entry name" value="BLL6612 PROTEIN"/>
    <property type="match status" value="1"/>
</dbReference>
<evidence type="ECO:0000259" key="3">
    <source>
        <dbReference type="Pfam" id="PF20239"/>
    </source>
</evidence>
<dbReference type="Pfam" id="PF20239">
    <property type="entry name" value="DUF6596"/>
    <property type="match status" value="1"/>
</dbReference>
<dbReference type="GO" id="GO:0003677">
    <property type="term" value="F:DNA binding"/>
    <property type="evidence" value="ECO:0007669"/>
    <property type="project" value="UniProtKB-KW"/>
</dbReference>
<dbReference type="InterPro" id="IPR013324">
    <property type="entry name" value="RNA_pol_sigma_r3/r4-like"/>
</dbReference>
<name>A0A7K0ER27_9BACT</name>
<evidence type="ECO:0000259" key="2">
    <source>
        <dbReference type="Pfam" id="PF04542"/>
    </source>
</evidence>
<gene>
    <name evidence="4" type="ORF">GJJ30_21390</name>
</gene>
<dbReference type="Gene3D" id="1.25.40.10">
    <property type="entry name" value="Tetratricopeptide repeat domain"/>
    <property type="match status" value="1"/>
</dbReference>
<comment type="similarity">
    <text evidence="1">Belongs to the sigma-70 factor family. ECF subfamily.</text>
</comment>
<dbReference type="EMBL" id="WJXZ01000013">
    <property type="protein sequence ID" value="MRS63868.1"/>
    <property type="molecule type" value="Genomic_DNA"/>
</dbReference>
<dbReference type="PROSITE" id="PS01063">
    <property type="entry name" value="SIGMA70_ECF"/>
    <property type="match status" value="1"/>
</dbReference>
<feature type="domain" description="RNA polymerase sigma-70 region 2" evidence="2">
    <location>
        <begin position="14"/>
        <end position="82"/>
    </location>
</feature>
<feature type="domain" description="DUF6596" evidence="3">
    <location>
        <begin position="187"/>
        <end position="289"/>
    </location>
</feature>
<keyword evidence="1" id="KW-0805">Transcription regulation</keyword>
<dbReference type="InterPro" id="IPR000838">
    <property type="entry name" value="RNA_pol_sigma70_ECF_CS"/>
</dbReference>
<dbReference type="GO" id="GO:0016987">
    <property type="term" value="F:sigma factor activity"/>
    <property type="evidence" value="ECO:0007669"/>
    <property type="project" value="UniProtKB-KW"/>
</dbReference>
<dbReference type="SUPFAM" id="SSF48452">
    <property type="entry name" value="TPR-like"/>
    <property type="match status" value="1"/>
</dbReference>
<dbReference type="SUPFAM" id="SSF88946">
    <property type="entry name" value="Sigma2 domain of RNA polymerase sigma factors"/>
    <property type="match status" value="1"/>
</dbReference>
<dbReference type="GO" id="GO:0006352">
    <property type="term" value="P:DNA-templated transcription initiation"/>
    <property type="evidence" value="ECO:0007669"/>
    <property type="project" value="InterPro"/>
</dbReference>
<keyword evidence="1" id="KW-0731">Sigma factor</keyword>
<protein>
    <recommendedName>
        <fullName evidence="1">RNA polymerase sigma factor</fullName>
    </recommendedName>
</protein>
<organism evidence="4 5">
    <name type="scientific">Larkinella terrae</name>
    <dbReference type="NCBI Taxonomy" id="2025311"/>
    <lineage>
        <taxon>Bacteria</taxon>
        <taxon>Pseudomonadati</taxon>
        <taxon>Bacteroidota</taxon>
        <taxon>Cytophagia</taxon>
        <taxon>Cytophagales</taxon>
        <taxon>Spirosomataceae</taxon>
        <taxon>Larkinella</taxon>
    </lineage>
</organism>
<sequence>MLFMSDSNQLVAHLFRHEAGRMVSVLATMLGFDRIELAEDIVQDAMVQALRSWPFQGIPEHPSAWLYRVAKNKALDVIRREKLFRQISGELILESQVEQQVERFFEEEEVIDSQLRMLFACCHPSLPFESQVALCLKILCGLNAREIANAFLTNEETIAKRLYRAKEKIRSSEIRLEVPTGPQLPVRVAAVLKSIYLLFNEGYNSSHPNTLIRQDLCEEAMRLGFLLTQNPQTTTPAAHALLALMCFQVARFDARMNADGGIILVKDQDRTKWNRALITRGKQQLSQSAEGSELTEYHLEAIIALQHCMAPTYAATRWTDILWYYDLLLLRKPSPVVALNRAVALAEVEGPKEALRAVLKIIELASNQYYHAILGDFYAQLHQTDLARQHYNQAIHLTSSSAEKLLLQKKIGQLP</sequence>
<dbReference type="SUPFAM" id="SSF88659">
    <property type="entry name" value="Sigma3 and sigma4 domains of RNA polymerase sigma factors"/>
    <property type="match status" value="1"/>
</dbReference>
<evidence type="ECO:0000256" key="1">
    <source>
        <dbReference type="RuleBase" id="RU000716"/>
    </source>
</evidence>
<dbReference type="Gene3D" id="1.10.1740.10">
    <property type="match status" value="1"/>
</dbReference>
<keyword evidence="1" id="KW-0238">DNA-binding</keyword>
<evidence type="ECO:0000313" key="5">
    <source>
        <dbReference type="Proteomes" id="UP000441754"/>
    </source>
</evidence>
<proteinExistence type="inferred from homology"/>
<dbReference type="NCBIfam" id="TIGR02937">
    <property type="entry name" value="sigma70-ECF"/>
    <property type="match status" value="1"/>
</dbReference>
<dbReference type="Proteomes" id="UP000441754">
    <property type="component" value="Unassembled WGS sequence"/>
</dbReference>
<keyword evidence="5" id="KW-1185">Reference proteome</keyword>
<accession>A0A7K0ER27</accession>
<comment type="caution">
    <text evidence="4">The sequence shown here is derived from an EMBL/GenBank/DDBJ whole genome shotgun (WGS) entry which is preliminary data.</text>
</comment>
<dbReference type="InterPro" id="IPR036388">
    <property type="entry name" value="WH-like_DNA-bd_sf"/>
</dbReference>
<dbReference type="InterPro" id="IPR013325">
    <property type="entry name" value="RNA_pol_sigma_r2"/>
</dbReference>
<keyword evidence="1" id="KW-0804">Transcription</keyword>
<dbReference type="AlphaFoldDB" id="A0A7K0ER27"/>
<dbReference type="Gene3D" id="1.10.10.10">
    <property type="entry name" value="Winged helix-like DNA-binding domain superfamily/Winged helix DNA-binding domain"/>
    <property type="match status" value="1"/>
</dbReference>
<evidence type="ECO:0000313" key="4">
    <source>
        <dbReference type="EMBL" id="MRS63868.1"/>
    </source>
</evidence>
<dbReference type="PANTHER" id="PTHR47756">
    <property type="entry name" value="BLL6612 PROTEIN-RELATED"/>
    <property type="match status" value="1"/>
</dbReference>
<dbReference type="Pfam" id="PF04542">
    <property type="entry name" value="Sigma70_r2"/>
    <property type="match status" value="1"/>
</dbReference>
<reference evidence="4 5" key="1">
    <citation type="journal article" date="2018" name="Antonie Van Leeuwenhoek">
        <title>Larkinella terrae sp. nov., isolated from soil on Jeju Island, South Korea.</title>
        <authorList>
            <person name="Ten L.N."/>
            <person name="Jeon J."/>
            <person name="Park S.J."/>
            <person name="Park S."/>
            <person name="Lee S.Y."/>
            <person name="Kim M.K."/>
            <person name="Jung H.Y."/>
        </authorList>
    </citation>
    <scope>NUCLEOTIDE SEQUENCE [LARGE SCALE GENOMIC DNA]</scope>
    <source>
        <strain evidence="4 5">KCTC 52001</strain>
    </source>
</reference>
<dbReference type="InterPro" id="IPR046531">
    <property type="entry name" value="DUF6596"/>
</dbReference>
<dbReference type="InterPro" id="IPR007627">
    <property type="entry name" value="RNA_pol_sigma70_r2"/>
</dbReference>
<dbReference type="InterPro" id="IPR014284">
    <property type="entry name" value="RNA_pol_sigma-70_dom"/>
</dbReference>
<dbReference type="InterPro" id="IPR011990">
    <property type="entry name" value="TPR-like_helical_dom_sf"/>
</dbReference>